<dbReference type="Proteomes" id="UP001153269">
    <property type="component" value="Unassembled WGS sequence"/>
</dbReference>
<reference evidence="2" key="1">
    <citation type="submission" date="2020-03" db="EMBL/GenBank/DDBJ databases">
        <authorList>
            <person name="Weist P."/>
        </authorList>
    </citation>
    <scope>NUCLEOTIDE SEQUENCE</scope>
</reference>
<proteinExistence type="predicted"/>
<comment type="caution">
    <text evidence="2">The sequence shown here is derived from an EMBL/GenBank/DDBJ whole genome shotgun (WGS) entry which is preliminary data.</text>
</comment>
<dbReference type="EMBL" id="CADEAL010000345">
    <property type="protein sequence ID" value="CAB1418862.1"/>
    <property type="molecule type" value="Genomic_DNA"/>
</dbReference>
<evidence type="ECO:0000313" key="3">
    <source>
        <dbReference type="Proteomes" id="UP001153269"/>
    </source>
</evidence>
<name>A0A9N7YAF8_PLEPL</name>
<gene>
    <name evidence="2" type="ORF">PLEPLA_LOCUS6689</name>
</gene>
<feature type="region of interest" description="Disordered" evidence="1">
    <location>
        <begin position="73"/>
        <end position="109"/>
    </location>
</feature>
<dbReference type="AlphaFoldDB" id="A0A9N7YAF8"/>
<keyword evidence="3" id="KW-1185">Reference proteome</keyword>
<feature type="compositionally biased region" description="Acidic residues" evidence="1">
    <location>
        <begin position="1"/>
        <end position="11"/>
    </location>
</feature>
<sequence>MSPYKEEEEVKDEGMERGREGRKDEGIPDAVLLRRSQDSEWVYRKSKLSLSRRPLRSLHPILPKNLRDKLCVEEKTNRGPETDSELQGGAVRQKAAQAGPTVGTADKPAVGIFPLTRPDSFNAGSCDNWPSCLALGAVGPFQ</sequence>
<protein>
    <submittedName>
        <fullName evidence="2">Uncharacterized protein</fullName>
    </submittedName>
</protein>
<organism evidence="2 3">
    <name type="scientific">Pleuronectes platessa</name>
    <name type="common">European plaice</name>
    <dbReference type="NCBI Taxonomy" id="8262"/>
    <lineage>
        <taxon>Eukaryota</taxon>
        <taxon>Metazoa</taxon>
        <taxon>Chordata</taxon>
        <taxon>Craniata</taxon>
        <taxon>Vertebrata</taxon>
        <taxon>Euteleostomi</taxon>
        <taxon>Actinopterygii</taxon>
        <taxon>Neopterygii</taxon>
        <taxon>Teleostei</taxon>
        <taxon>Neoteleostei</taxon>
        <taxon>Acanthomorphata</taxon>
        <taxon>Carangaria</taxon>
        <taxon>Pleuronectiformes</taxon>
        <taxon>Pleuronectoidei</taxon>
        <taxon>Pleuronectidae</taxon>
        <taxon>Pleuronectes</taxon>
    </lineage>
</organism>
<feature type="compositionally biased region" description="Basic and acidic residues" evidence="1">
    <location>
        <begin position="12"/>
        <end position="26"/>
    </location>
</feature>
<accession>A0A9N7YAF8</accession>
<feature type="region of interest" description="Disordered" evidence="1">
    <location>
        <begin position="1"/>
        <end position="31"/>
    </location>
</feature>
<evidence type="ECO:0000256" key="1">
    <source>
        <dbReference type="SAM" id="MobiDB-lite"/>
    </source>
</evidence>
<evidence type="ECO:0000313" key="2">
    <source>
        <dbReference type="EMBL" id="CAB1418862.1"/>
    </source>
</evidence>